<dbReference type="Proteomes" id="UP000075526">
    <property type="component" value="Unassembled WGS sequence"/>
</dbReference>
<proteinExistence type="predicted"/>
<dbReference type="EMBL" id="LHZF01000160">
    <property type="protein sequence ID" value="KXV16160.1"/>
    <property type="molecule type" value="Genomic_DNA"/>
</dbReference>
<feature type="compositionally biased region" description="Polar residues" evidence="1">
    <location>
        <begin position="127"/>
        <end position="140"/>
    </location>
</feature>
<dbReference type="PATRIC" id="fig|178901.13.peg.2115"/>
<evidence type="ECO:0000256" key="1">
    <source>
        <dbReference type="SAM" id="MobiDB-lite"/>
    </source>
</evidence>
<sequence>MVETSGYPTASVNLPPVTAATTTALRAFLQTILPPDVPVLLARQNRMAAPNGPFALMALLMHQPIATSATRYTANTRIILQQQDTTVQVSLFGQGAADNTQRLNTLFQNGWAAEFFTAFHQNTVTQNTPAQKTTCPNTPATMAPDAASGPASGTSSSPLSTPPPRIAPLYAGPARQIPFVNGERQYEEQWQIDLHLQASFALSLTQPMASAARLALADVTSPQGSPSA</sequence>
<name>A0A149RPW9_9PROT</name>
<evidence type="ECO:0000313" key="3">
    <source>
        <dbReference type="EMBL" id="KXV16160.1"/>
    </source>
</evidence>
<feature type="domain" description="Phage neck terminator protein gp12-like" evidence="2">
    <location>
        <begin position="23"/>
        <end position="131"/>
    </location>
</feature>
<dbReference type="NCBIfam" id="NF047498">
    <property type="entry name" value="LIC_12616_fam"/>
    <property type="match status" value="1"/>
</dbReference>
<dbReference type="InterPro" id="IPR057087">
    <property type="entry name" value="Gp12-like"/>
</dbReference>
<dbReference type="AlphaFoldDB" id="A0A149RPW9"/>
<comment type="caution">
    <text evidence="3">The sequence shown here is derived from an EMBL/GenBank/DDBJ whole genome shotgun (WGS) entry which is preliminary data.</text>
</comment>
<evidence type="ECO:0000313" key="4">
    <source>
        <dbReference type="Proteomes" id="UP000075526"/>
    </source>
</evidence>
<organism evidence="3 4">
    <name type="scientific">Acetobacter malorum</name>
    <dbReference type="NCBI Taxonomy" id="178901"/>
    <lineage>
        <taxon>Bacteria</taxon>
        <taxon>Pseudomonadati</taxon>
        <taxon>Pseudomonadota</taxon>
        <taxon>Alphaproteobacteria</taxon>
        <taxon>Acetobacterales</taxon>
        <taxon>Acetobacteraceae</taxon>
        <taxon>Acetobacter</taxon>
    </lineage>
</organism>
<dbReference type="RefSeq" id="WP_156473873.1">
    <property type="nucleotide sequence ID" value="NZ_LHZF01000160.1"/>
</dbReference>
<feature type="compositionally biased region" description="Low complexity" evidence="1">
    <location>
        <begin position="143"/>
        <end position="159"/>
    </location>
</feature>
<dbReference type="Pfam" id="PF23961">
    <property type="entry name" value="Phage_tail_terminator_9"/>
    <property type="match status" value="1"/>
</dbReference>
<reference evidence="3 4" key="1">
    <citation type="submission" date="2015-06" db="EMBL/GenBank/DDBJ databases">
        <title>Improved classification and identification of acetic acid bacteria using matrix-assisted laser desorption/ionization time-of-flight mass spectrometry; Gluconobacter nephelii and Gluconobacter uchimurae are later heterotypic synonyms of Gluconobacter japonicus and Gluconobacter oxydans, respectively.</title>
        <authorList>
            <person name="Li L."/>
            <person name="Cleenwerck I."/>
            <person name="De Vuyst L."/>
            <person name="Vandamme P."/>
        </authorList>
    </citation>
    <scope>NUCLEOTIDE SEQUENCE [LARGE SCALE GENOMIC DNA]</scope>
    <source>
        <strain evidence="3 4">LMG 1552</strain>
    </source>
</reference>
<feature type="region of interest" description="Disordered" evidence="1">
    <location>
        <begin position="127"/>
        <end position="170"/>
    </location>
</feature>
<accession>A0A149RPW9</accession>
<protein>
    <recommendedName>
        <fullName evidence="2">Phage neck terminator protein gp12-like domain-containing protein</fullName>
    </recommendedName>
</protein>
<gene>
    <name evidence="3" type="ORF">AD933_07210</name>
</gene>
<evidence type="ECO:0000259" key="2">
    <source>
        <dbReference type="Pfam" id="PF23961"/>
    </source>
</evidence>